<evidence type="ECO:0000313" key="2">
    <source>
        <dbReference type="Proteomes" id="UP000640786"/>
    </source>
</evidence>
<comment type="caution">
    <text evidence="1">The sequence shown here is derived from an EMBL/GenBank/DDBJ whole genome shotgun (WGS) entry which is preliminary data.</text>
</comment>
<proteinExistence type="predicted"/>
<accession>A0ABR8R6J5</accession>
<dbReference type="EMBL" id="JACSQO010000002">
    <property type="protein sequence ID" value="MBD7943423.1"/>
    <property type="molecule type" value="Genomic_DNA"/>
</dbReference>
<reference evidence="1 2" key="1">
    <citation type="submission" date="2020-08" db="EMBL/GenBank/DDBJ databases">
        <title>A Genomic Blueprint of the Chicken Gut Microbiome.</title>
        <authorList>
            <person name="Gilroy R."/>
            <person name="Ravi A."/>
            <person name="Getino M."/>
            <person name="Pursley I."/>
            <person name="Horton D.L."/>
            <person name="Alikhan N.-F."/>
            <person name="Baker D."/>
            <person name="Gharbi K."/>
            <person name="Hall N."/>
            <person name="Watson M."/>
            <person name="Adriaenssens E.M."/>
            <person name="Foster-Nyarko E."/>
            <person name="Jarju S."/>
            <person name="Secka A."/>
            <person name="Antonio M."/>
            <person name="Oren A."/>
            <person name="Chaudhuri R."/>
            <person name="La Ragione R.M."/>
            <person name="Hildebrand F."/>
            <person name="Pallen M.J."/>
        </authorList>
    </citation>
    <scope>NUCLEOTIDE SEQUENCE [LARGE SCALE GENOMIC DNA]</scope>
    <source>
        <strain evidence="1 2">Sa2BUA9</strain>
    </source>
</reference>
<sequence length="107" mass="13212">MTEIKAYISLSQRRVYLYPDESPWEYEITARQDIIPVFETLFYQLYHKDMNTFWRAHVPIKLYSNDFSNEEYDNRIKKLYALIHEFSDKDSQMFIEQLPFFKESRHL</sequence>
<organism evidence="1 2">
    <name type="scientific">Psychrobacillus faecigallinarum</name>
    <dbReference type="NCBI Taxonomy" id="2762235"/>
    <lineage>
        <taxon>Bacteria</taxon>
        <taxon>Bacillati</taxon>
        <taxon>Bacillota</taxon>
        <taxon>Bacilli</taxon>
        <taxon>Bacillales</taxon>
        <taxon>Bacillaceae</taxon>
        <taxon>Psychrobacillus</taxon>
    </lineage>
</organism>
<dbReference type="RefSeq" id="WP_144535149.1">
    <property type="nucleotide sequence ID" value="NZ_JACSQO010000002.1"/>
</dbReference>
<name>A0ABR8R6J5_9BACI</name>
<evidence type="ECO:0000313" key="1">
    <source>
        <dbReference type="EMBL" id="MBD7943423.1"/>
    </source>
</evidence>
<dbReference type="Proteomes" id="UP000640786">
    <property type="component" value="Unassembled WGS sequence"/>
</dbReference>
<keyword evidence="2" id="KW-1185">Reference proteome</keyword>
<protein>
    <submittedName>
        <fullName evidence="1">Transposase</fullName>
    </submittedName>
</protein>
<gene>
    <name evidence="1" type="ORF">H9650_04770</name>
</gene>